<dbReference type="RefSeq" id="WP_152771471.1">
    <property type="nucleotide sequence ID" value="NZ_VJZC01000061.1"/>
</dbReference>
<organism evidence="5 6">
    <name type="scientific">Streptomyces spongiae</name>
    <dbReference type="NCBI Taxonomy" id="565072"/>
    <lineage>
        <taxon>Bacteria</taxon>
        <taxon>Bacillati</taxon>
        <taxon>Actinomycetota</taxon>
        <taxon>Actinomycetes</taxon>
        <taxon>Kitasatosporales</taxon>
        <taxon>Streptomycetaceae</taxon>
        <taxon>Streptomyces</taxon>
    </lineage>
</organism>
<dbReference type="EMBL" id="VJZC01000061">
    <property type="protein sequence ID" value="MPY57887.1"/>
    <property type="molecule type" value="Genomic_DNA"/>
</dbReference>
<feature type="signal peptide" evidence="3">
    <location>
        <begin position="1"/>
        <end position="18"/>
    </location>
</feature>
<gene>
    <name evidence="5" type="ORF">FNH08_12125</name>
</gene>
<dbReference type="AlphaFoldDB" id="A0A5N8XEU8"/>
<protein>
    <submittedName>
        <fullName evidence="5">Copper-binding protein</fullName>
    </submittedName>
</protein>
<dbReference type="Pfam" id="PF13473">
    <property type="entry name" value="Cupredoxin_1"/>
    <property type="match status" value="1"/>
</dbReference>
<keyword evidence="2" id="KW-0186">Copper</keyword>
<keyword evidence="1" id="KW-0479">Metal-binding</keyword>
<dbReference type="PROSITE" id="PS00196">
    <property type="entry name" value="COPPER_BLUE"/>
    <property type="match status" value="1"/>
</dbReference>
<evidence type="ECO:0000313" key="5">
    <source>
        <dbReference type="EMBL" id="MPY57887.1"/>
    </source>
</evidence>
<dbReference type="SUPFAM" id="SSF49503">
    <property type="entry name" value="Cupredoxins"/>
    <property type="match status" value="1"/>
</dbReference>
<proteinExistence type="predicted"/>
<dbReference type="InterPro" id="IPR008972">
    <property type="entry name" value="Cupredoxin"/>
</dbReference>
<dbReference type="OrthoDB" id="345021at2"/>
<comment type="caution">
    <text evidence="5">The sequence shown here is derived from an EMBL/GenBank/DDBJ whole genome shotgun (WGS) entry which is preliminary data.</text>
</comment>
<dbReference type="GO" id="GO:0046872">
    <property type="term" value="F:metal ion binding"/>
    <property type="evidence" value="ECO:0007669"/>
    <property type="project" value="UniProtKB-KW"/>
</dbReference>
<dbReference type="InterPro" id="IPR028871">
    <property type="entry name" value="BlueCu_1_BS"/>
</dbReference>
<dbReference type="InterPro" id="IPR028096">
    <property type="entry name" value="EfeO_Cupredoxin"/>
</dbReference>
<evidence type="ECO:0000256" key="1">
    <source>
        <dbReference type="ARBA" id="ARBA00022723"/>
    </source>
</evidence>
<name>A0A5N8XEU8_9ACTN</name>
<evidence type="ECO:0000259" key="4">
    <source>
        <dbReference type="Pfam" id="PF13473"/>
    </source>
</evidence>
<sequence length="146" mass="15017">MATTLVTFMRRTVAPALAAGALAGILVACGDGGGGGNGGGDSTTSATQVNVKMTDFRMQLPQTTLKAGEYTFVATNDGHHDHAMEIEGQGTEQKTRTLAPGESANLTITLKDGMYEVFCPVGNHKDLGMKTELTVGGTSTSDGSGY</sequence>
<dbReference type="Proteomes" id="UP000400924">
    <property type="component" value="Unassembled WGS sequence"/>
</dbReference>
<keyword evidence="6" id="KW-1185">Reference proteome</keyword>
<evidence type="ECO:0000256" key="3">
    <source>
        <dbReference type="SAM" id="SignalP"/>
    </source>
</evidence>
<feature type="domain" description="EfeO-type cupredoxin-like" evidence="4">
    <location>
        <begin position="44"/>
        <end position="123"/>
    </location>
</feature>
<dbReference type="Gene3D" id="2.60.40.420">
    <property type="entry name" value="Cupredoxins - blue copper proteins"/>
    <property type="match status" value="1"/>
</dbReference>
<keyword evidence="3" id="KW-0732">Signal</keyword>
<reference evidence="5 6" key="1">
    <citation type="submission" date="2019-07" db="EMBL/GenBank/DDBJ databases">
        <title>New species of Amycolatopsis and Streptomyces.</title>
        <authorList>
            <person name="Duangmal K."/>
            <person name="Teo W.F.A."/>
            <person name="Lipun K."/>
        </authorList>
    </citation>
    <scope>NUCLEOTIDE SEQUENCE [LARGE SCALE GENOMIC DNA]</scope>
    <source>
        <strain evidence="5 6">NBRC 106415</strain>
    </source>
</reference>
<feature type="chain" id="PRO_5038799962" evidence="3">
    <location>
        <begin position="19"/>
        <end position="146"/>
    </location>
</feature>
<accession>A0A5N8XEU8</accession>
<evidence type="ECO:0000313" key="6">
    <source>
        <dbReference type="Proteomes" id="UP000400924"/>
    </source>
</evidence>
<evidence type="ECO:0000256" key="2">
    <source>
        <dbReference type="ARBA" id="ARBA00023008"/>
    </source>
</evidence>